<accession>A0AB34VCR9</accession>
<proteinExistence type="predicted"/>
<dbReference type="RefSeq" id="WP_058708311.1">
    <property type="nucleotide sequence ID" value="NZ_LDSI01000027.1"/>
</dbReference>
<dbReference type="AlphaFoldDB" id="A0AB34VCR9"/>
<comment type="caution">
    <text evidence="1">The sequence shown here is derived from an EMBL/GenBank/DDBJ whole genome shotgun (WGS) entry which is preliminary data.</text>
</comment>
<protein>
    <submittedName>
        <fullName evidence="1">Uncharacterized protein</fullName>
    </submittedName>
</protein>
<organism evidence="1 2">
    <name type="scientific">Pantoea stewartii</name>
    <dbReference type="NCBI Taxonomy" id="66269"/>
    <lineage>
        <taxon>Bacteria</taxon>
        <taxon>Pseudomonadati</taxon>
        <taxon>Pseudomonadota</taxon>
        <taxon>Gammaproteobacteria</taxon>
        <taxon>Enterobacterales</taxon>
        <taxon>Erwiniaceae</taxon>
        <taxon>Pantoea</taxon>
    </lineage>
</organism>
<evidence type="ECO:0000313" key="2">
    <source>
        <dbReference type="Proteomes" id="UP000072520"/>
    </source>
</evidence>
<gene>
    <name evidence="1" type="ORF">RSA13_17740</name>
</gene>
<name>A0AB34VCR9_9GAMM</name>
<reference evidence="1 2" key="1">
    <citation type="journal article" date="2016" name="Front. Microbiol.">
        <title>Genomic Resource of Rice Seed Associated Bacteria.</title>
        <authorList>
            <person name="Midha S."/>
            <person name="Bansal K."/>
            <person name="Sharma S."/>
            <person name="Kumar N."/>
            <person name="Patil P.P."/>
            <person name="Chaudhry V."/>
            <person name="Patil P.B."/>
        </authorList>
    </citation>
    <scope>NUCLEOTIDE SEQUENCE [LARGE SCALE GENOMIC DNA]</scope>
    <source>
        <strain evidence="1 2">RSA13</strain>
    </source>
</reference>
<sequence>MTFTTRTEAARARRVATASLSDTDTRTALEAQAKAVLDEAHKKNPNVDNSRQTVASRAWQTAYDQAIVQQGADMGGSVRTGGSAVVNALQALAGGDIRAALAQGAAPYLAAKNKELTTNFG</sequence>
<dbReference type="Proteomes" id="UP000072520">
    <property type="component" value="Unassembled WGS sequence"/>
</dbReference>
<evidence type="ECO:0000313" key="1">
    <source>
        <dbReference type="EMBL" id="KTS94536.1"/>
    </source>
</evidence>
<dbReference type="EMBL" id="LDSI01000027">
    <property type="protein sequence ID" value="KTS94536.1"/>
    <property type="molecule type" value="Genomic_DNA"/>
</dbReference>